<dbReference type="AlphaFoldDB" id="A0A3E1P9R9"/>
<evidence type="ECO:0000313" key="1">
    <source>
        <dbReference type="EMBL" id="RFM36923.1"/>
    </source>
</evidence>
<name>A0A3E1P9R9_9BACT</name>
<accession>A0A3E1P9R9</accession>
<reference evidence="1 2" key="1">
    <citation type="submission" date="2018-08" db="EMBL/GenBank/DDBJ databases">
        <title>Chitinophaga sp. K20C18050901, a novel bacterium isolated from forest soil.</title>
        <authorList>
            <person name="Wang C."/>
        </authorList>
    </citation>
    <scope>NUCLEOTIDE SEQUENCE [LARGE SCALE GENOMIC DNA]</scope>
    <source>
        <strain evidence="1 2">K20C18050901</strain>
    </source>
</reference>
<keyword evidence="2" id="KW-1185">Reference proteome</keyword>
<gene>
    <name evidence="1" type="ORF">DXN04_05350</name>
</gene>
<dbReference type="EMBL" id="QTJV01000001">
    <property type="protein sequence ID" value="RFM36923.1"/>
    <property type="molecule type" value="Genomic_DNA"/>
</dbReference>
<organism evidence="1 2">
    <name type="scientific">Chitinophaga silvisoli</name>
    <dbReference type="NCBI Taxonomy" id="2291814"/>
    <lineage>
        <taxon>Bacteria</taxon>
        <taxon>Pseudomonadati</taxon>
        <taxon>Bacteroidota</taxon>
        <taxon>Chitinophagia</taxon>
        <taxon>Chitinophagales</taxon>
        <taxon>Chitinophagaceae</taxon>
        <taxon>Chitinophaga</taxon>
    </lineage>
</organism>
<dbReference type="Proteomes" id="UP000261174">
    <property type="component" value="Unassembled WGS sequence"/>
</dbReference>
<protein>
    <submittedName>
        <fullName evidence="1">Uncharacterized protein</fullName>
    </submittedName>
</protein>
<evidence type="ECO:0000313" key="2">
    <source>
        <dbReference type="Proteomes" id="UP000261174"/>
    </source>
</evidence>
<comment type="caution">
    <text evidence="1">The sequence shown here is derived from an EMBL/GenBank/DDBJ whole genome shotgun (WGS) entry which is preliminary data.</text>
</comment>
<proteinExistence type="predicted"/>
<sequence length="61" mass="7061">MRTIFFFLLTINGFGQNLPSLLLNKNINATVWTFLDINFTITQNCEYTIRKGEFKSTGLLK</sequence>